<protein>
    <recommendedName>
        <fullName evidence="2">RNA-directed DNA polymerase, eukaryota, reverse transcriptase zinc-binding domain protein</fullName>
    </recommendedName>
</protein>
<evidence type="ECO:0000313" key="1">
    <source>
        <dbReference type="EMBL" id="GEW15103.1"/>
    </source>
</evidence>
<organism evidence="1">
    <name type="scientific">Tanacetum cinerariifolium</name>
    <name type="common">Dalmatian daisy</name>
    <name type="synonym">Chrysanthemum cinerariifolium</name>
    <dbReference type="NCBI Taxonomy" id="118510"/>
    <lineage>
        <taxon>Eukaryota</taxon>
        <taxon>Viridiplantae</taxon>
        <taxon>Streptophyta</taxon>
        <taxon>Embryophyta</taxon>
        <taxon>Tracheophyta</taxon>
        <taxon>Spermatophyta</taxon>
        <taxon>Magnoliopsida</taxon>
        <taxon>eudicotyledons</taxon>
        <taxon>Gunneridae</taxon>
        <taxon>Pentapetalae</taxon>
        <taxon>asterids</taxon>
        <taxon>campanulids</taxon>
        <taxon>Asterales</taxon>
        <taxon>Asteraceae</taxon>
        <taxon>Asteroideae</taxon>
        <taxon>Anthemideae</taxon>
        <taxon>Anthemidinae</taxon>
        <taxon>Tanacetum</taxon>
    </lineage>
</organism>
<evidence type="ECO:0008006" key="2">
    <source>
        <dbReference type="Google" id="ProtNLM"/>
    </source>
</evidence>
<gene>
    <name evidence="1" type="ORF">Tci_187079</name>
</gene>
<feature type="non-terminal residue" evidence="1">
    <location>
        <position position="1"/>
    </location>
</feature>
<accession>A0A699GU27</accession>
<comment type="caution">
    <text evidence="1">The sequence shown here is derived from an EMBL/GenBank/DDBJ whole genome shotgun (WGS) entry which is preliminary data.</text>
</comment>
<dbReference type="AlphaFoldDB" id="A0A699GU27"/>
<proteinExistence type="predicted"/>
<reference evidence="1" key="1">
    <citation type="journal article" date="2019" name="Sci. Rep.">
        <title>Draft genome of Tanacetum cinerariifolium, the natural source of mosquito coil.</title>
        <authorList>
            <person name="Yamashiro T."/>
            <person name="Shiraishi A."/>
            <person name="Satake H."/>
            <person name="Nakayama K."/>
        </authorList>
    </citation>
    <scope>NUCLEOTIDE SEQUENCE</scope>
</reference>
<dbReference type="EMBL" id="BKCJ010047014">
    <property type="protein sequence ID" value="GEW15103.1"/>
    <property type="molecule type" value="Genomic_DNA"/>
</dbReference>
<name>A0A699GU27_TANCI</name>
<sequence>IARGNIYPMGNSKTGKILQGVSQITLWAVWKWRNRIVNTPSDSISKIKDEDIFLGIQRHSKTWIPTRLSPNPTNWDVRITRPSDLYV</sequence>